<organism evidence="6 7">
    <name type="scientific">Kroppenstedtia guangzhouensis</name>
    <dbReference type="NCBI Taxonomy" id="1274356"/>
    <lineage>
        <taxon>Bacteria</taxon>
        <taxon>Bacillati</taxon>
        <taxon>Bacillota</taxon>
        <taxon>Bacilli</taxon>
        <taxon>Bacillales</taxon>
        <taxon>Thermoactinomycetaceae</taxon>
        <taxon>Kroppenstedtia</taxon>
    </lineage>
</organism>
<dbReference type="InterPro" id="IPR013324">
    <property type="entry name" value="RNA_pol_sigma_r3/r4-like"/>
</dbReference>
<comment type="caution">
    <text evidence="6">The sequence shown here is derived from an EMBL/GenBank/DDBJ whole genome shotgun (WGS) entry which is preliminary data.</text>
</comment>
<accession>A0ABQ1H4H5</accession>
<dbReference type="InterPro" id="IPR007630">
    <property type="entry name" value="RNA_pol_sigma70_r4"/>
</dbReference>
<protein>
    <recommendedName>
        <fullName evidence="5">RNA polymerase sigma-70 region 4 domain-containing protein</fullName>
    </recommendedName>
</protein>
<proteinExistence type="predicted"/>
<dbReference type="EMBL" id="BMEX01000021">
    <property type="protein sequence ID" value="GGA56562.1"/>
    <property type="molecule type" value="Genomic_DNA"/>
</dbReference>
<feature type="domain" description="RNA polymerase sigma-70 region 4" evidence="5">
    <location>
        <begin position="128"/>
        <end position="173"/>
    </location>
</feature>
<dbReference type="Gene3D" id="1.10.10.10">
    <property type="entry name" value="Winged helix-like DNA-binding domain superfamily/Winged helix DNA-binding domain"/>
    <property type="match status" value="1"/>
</dbReference>
<dbReference type="NCBIfam" id="TIGR02937">
    <property type="entry name" value="sigma70-ECF"/>
    <property type="match status" value="1"/>
</dbReference>
<keyword evidence="4" id="KW-0804">Transcription</keyword>
<dbReference type="InterPro" id="IPR014284">
    <property type="entry name" value="RNA_pol_sigma-70_dom"/>
</dbReference>
<sequence length="180" mass="21897">MQDLLEQYKETRRYCRKMAEKTETGEDRTQWNGMRNHADFVIRWLETGREPGNMRGIERRAVYQREIPVDPHRFPLNPSDGNRRRCHDGIRRQVYTGYEQAEWEDDREDREMAEEDEETIRLFLEEVLGILSDREREVWEMYHVGMMEQDEIAEVLGITQQRVSALFNRAERKMEDWRKL</sequence>
<dbReference type="PANTHER" id="PTHR30385">
    <property type="entry name" value="SIGMA FACTOR F FLAGELLAR"/>
    <property type="match status" value="1"/>
</dbReference>
<dbReference type="Proteomes" id="UP000617979">
    <property type="component" value="Unassembled WGS sequence"/>
</dbReference>
<keyword evidence="3" id="KW-0238">DNA-binding</keyword>
<evidence type="ECO:0000313" key="7">
    <source>
        <dbReference type="Proteomes" id="UP000617979"/>
    </source>
</evidence>
<keyword evidence="1" id="KW-0805">Transcription regulation</keyword>
<reference evidence="7" key="1">
    <citation type="journal article" date="2019" name="Int. J. Syst. Evol. Microbiol.">
        <title>The Global Catalogue of Microorganisms (GCM) 10K type strain sequencing project: providing services to taxonomists for standard genome sequencing and annotation.</title>
        <authorList>
            <consortium name="The Broad Institute Genomics Platform"/>
            <consortium name="The Broad Institute Genome Sequencing Center for Infectious Disease"/>
            <person name="Wu L."/>
            <person name="Ma J."/>
        </authorList>
    </citation>
    <scope>NUCLEOTIDE SEQUENCE [LARGE SCALE GENOMIC DNA]</scope>
    <source>
        <strain evidence="7">CGMCC 1.12404</strain>
    </source>
</reference>
<evidence type="ECO:0000256" key="1">
    <source>
        <dbReference type="ARBA" id="ARBA00023015"/>
    </source>
</evidence>
<dbReference type="Pfam" id="PF04545">
    <property type="entry name" value="Sigma70_r4"/>
    <property type="match status" value="1"/>
</dbReference>
<evidence type="ECO:0000313" key="6">
    <source>
        <dbReference type="EMBL" id="GGA56562.1"/>
    </source>
</evidence>
<evidence type="ECO:0000256" key="2">
    <source>
        <dbReference type="ARBA" id="ARBA00023082"/>
    </source>
</evidence>
<dbReference type="SUPFAM" id="SSF88659">
    <property type="entry name" value="Sigma3 and sigma4 domains of RNA polymerase sigma factors"/>
    <property type="match status" value="1"/>
</dbReference>
<keyword evidence="7" id="KW-1185">Reference proteome</keyword>
<dbReference type="CDD" id="cd06171">
    <property type="entry name" value="Sigma70_r4"/>
    <property type="match status" value="1"/>
</dbReference>
<name>A0ABQ1H4H5_9BACL</name>
<evidence type="ECO:0000259" key="5">
    <source>
        <dbReference type="Pfam" id="PF04545"/>
    </source>
</evidence>
<gene>
    <name evidence="6" type="ORF">GCM10007416_32210</name>
</gene>
<dbReference type="InterPro" id="IPR036388">
    <property type="entry name" value="WH-like_DNA-bd_sf"/>
</dbReference>
<evidence type="ECO:0000256" key="3">
    <source>
        <dbReference type="ARBA" id="ARBA00023125"/>
    </source>
</evidence>
<keyword evidence="2" id="KW-0731">Sigma factor</keyword>
<evidence type="ECO:0000256" key="4">
    <source>
        <dbReference type="ARBA" id="ARBA00023163"/>
    </source>
</evidence>